<evidence type="ECO:0000256" key="1">
    <source>
        <dbReference type="SAM" id="MobiDB-lite"/>
    </source>
</evidence>
<dbReference type="EMBL" id="BMAO01020853">
    <property type="protein sequence ID" value="GFQ70343.1"/>
    <property type="molecule type" value="Genomic_DNA"/>
</dbReference>
<reference evidence="3" key="1">
    <citation type="submission" date="2020-07" db="EMBL/GenBank/DDBJ databases">
        <title>Multicomponent nature underlies the extraordinary mechanical properties of spider dragline silk.</title>
        <authorList>
            <person name="Kono N."/>
            <person name="Nakamura H."/>
            <person name="Mori M."/>
            <person name="Yoshida Y."/>
            <person name="Ohtoshi R."/>
            <person name="Malay A.D."/>
            <person name="Moran D.A.P."/>
            <person name="Tomita M."/>
            <person name="Numata K."/>
            <person name="Arakawa K."/>
        </authorList>
    </citation>
    <scope>NUCLEOTIDE SEQUENCE</scope>
</reference>
<accession>A0A8X6F3Y4</accession>
<evidence type="ECO:0000259" key="2">
    <source>
        <dbReference type="Pfam" id="PF17906"/>
    </source>
</evidence>
<dbReference type="Gene3D" id="1.10.10.1450">
    <property type="match status" value="1"/>
</dbReference>
<dbReference type="Proteomes" id="UP000887116">
    <property type="component" value="Unassembled WGS sequence"/>
</dbReference>
<evidence type="ECO:0000313" key="4">
    <source>
        <dbReference type="Proteomes" id="UP000887116"/>
    </source>
</evidence>
<dbReference type="Pfam" id="PF17906">
    <property type="entry name" value="HTH_48"/>
    <property type="match status" value="1"/>
</dbReference>
<proteinExistence type="predicted"/>
<organism evidence="3 4">
    <name type="scientific">Trichonephila clavata</name>
    <name type="common">Joro spider</name>
    <name type="synonym">Nephila clavata</name>
    <dbReference type="NCBI Taxonomy" id="2740835"/>
    <lineage>
        <taxon>Eukaryota</taxon>
        <taxon>Metazoa</taxon>
        <taxon>Ecdysozoa</taxon>
        <taxon>Arthropoda</taxon>
        <taxon>Chelicerata</taxon>
        <taxon>Arachnida</taxon>
        <taxon>Araneae</taxon>
        <taxon>Araneomorphae</taxon>
        <taxon>Entelegynae</taxon>
        <taxon>Araneoidea</taxon>
        <taxon>Nephilidae</taxon>
        <taxon>Trichonephila</taxon>
    </lineage>
</organism>
<name>A0A8X6F3Y4_TRICU</name>
<protein>
    <recommendedName>
        <fullName evidence="2">Mos1 transposase HTH domain-containing protein</fullName>
    </recommendedName>
</protein>
<evidence type="ECO:0000313" key="3">
    <source>
        <dbReference type="EMBL" id="GFQ70343.1"/>
    </source>
</evidence>
<keyword evidence="4" id="KW-1185">Reference proteome</keyword>
<dbReference type="AlphaFoldDB" id="A0A8X6F3Y4"/>
<gene>
    <name evidence="3" type="ORF">TNCT_196371</name>
</gene>
<feature type="domain" description="Mos1 transposase HTH" evidence="2">
    <location>
        <begin position="15"/>
        <end position="58"/>
    </location>
</feature>
<dbReference type="OrthoDB" id="7552475at2759"/>
<dbReference type="InterPro" id="IPR041426">
    <property type="entry name" value="Mos1_HTH"/>
</dbReference>
<comment type="caution">
    <text evidence="3">The sequence shown here is derived from an EMBL/GenBank/DDBJ whole genome shotgun (WGS) entry which is preliminary data.</text>
</comment>
<sequence>MKACYLGPKCTKNIIIIYKWKRGHNAAAAARNINAAIGDGTVNDRTIRHWYPKYGSGDEILTNKDWGRPETVANNEVLPSDSSTKSREYS</sequence>
<feature type="region of interest" description="Disordered" evidence="1">
    <location>
        <begin position="71"/>
        <end position="90"/>
    </location>
</feature>